<dbReference type="EMBL" id="CADCTG010000168">
    <property type="protein sequence ID" value="CAA9250152.1"/>
    <property type="molecule type" value="Genomic_DNA"/>
</dbReference>
<reference evidence="2" key="1">
    <citation type="submission" date="2020-02" db="EMBL/GenBank/DDBJ databases">
        <authorList>
            <person name="Meier V. D."/>
        </authorList>
    </citation>
    <scope>NUCLEOTIDE SEQUENCE</scope>
    <source>
        <strain evidence="2">AVDCRST_MAG08</strain>
    </source>
</reference>
<gene>
    <name evidence="2" type="ORF">AVDCRST_MAG08-2133</name>
</gene>
<organism evidence="2">
    <name type="scientific">uncultured Acetobacteraceae bacterium</name>
    <dbReference type="NCBI Taxonomy" id="169975"/>
    <lineage>
        <taxon>Bacteria</taxon>
        <taxon>Pseudomonadati</taxon>
        <taxon>Pseudomonadota</taxon>
        <taxon>Alphaproteobacteria</taxon>
        <taxon>Acetobacterales</taxon>
        <taxon>Acetobacteraceae</taxon>
        <taxon>environmental samples</taxon>
    </lineage>
</organism>
<name>A0A6J4IHF8_9PROT</name>
<dbReference type="AlphaFoldDB" id="A0A6J4IHF8"/>
<proteinExistence type="predicted"/>
<feature type="non-terminal residue" evidence="2">
    <location>
        <position position="1"/>
    </location>
</feature>
<feature type="compositionally biased region" description="Low complexity" evidence="1">
    <location>
        <begin position="54"/>
        <end position="63"/>
    </location>
</feature>
<feature type="non-terminal residue" evidence="2">
    <location>
        <position position="122"/>
    </location>
</feature>
<feature type="compositionally biased region" description="Gly residues" evidence="1">
    <location>
        <begin position="103"/>
        <end position="115"/>
    </location>
</feature>
<evidence type="ECO:0000256" key="1">
    <source>
        <dbReference type="SAM" id="MobiDB-lite"/>
    </source>
</evidence>
<sequence length="122" mass="12757">DPGFGRGATLAGRDRPWRPGLACRRGRRRRQPRHGRPDRRRPPAGGRAAGAGRDGQAPPAFRDGGAGRRPGRPGDEPLLERLVRSGDQACAHDDRGGARGPVLAGGGHRGGGAGRARGAERL</sequence>
<evidence type="ECO:0000313" key="2">
    <source>
        <dbReference type="EMBL" id="CAA9250152.1"/>
    </source>
</evidence>
<feature type="compositionally biased region" description="Basic and acidic residues" evidence="1">
    <location>
        <begin position="72"/>
        <end position="97"/>
    </location>
</feature>
<feature type="region of interest" description="Disordered" evidence="1">
    <location>
        <begin position="1"/>
        <end position="122"/>
    </location>
</feature>
<feature type="compositionally biased region" description="Basic residues" evidence="1">
    <location>
        <begin position="24"/>
        <end position="39"/>
    </location>
</feature>
<protein>
    <submittedName>
        <fullName evidence="2">RidA/YER057c/UK114 superfamily, group 2, YoaB-like protein</fullName>
    </submittedName>
</protein>
<accession>A0A6J4IHF8</accession>